<protein>
    <submittedName>
        <fullName evidence="5">ABC transporter family protein</fullName>
    </submittedName>
</protein>
<dbReference type="KEGG" id="mai:MICA_1539"/>
<sequence>MAYGARDVVHAITLDVAQGETFGLIGLNGAGKTTLIKGILGLRDHRTGDILINGHDRVVGEAKKSLAYLPEKFEPPWFLRGTEFIKFSMRLYGKVFNLDEARTLADHLGLNPDVLGHRVQTYSKGMRQKLGLMATLMTGAELSILDEPMSGLDPRARAAVKDALLETKAQGRAIFLSSHILADMDEICDRVAVLHDGMLVYIGPPAGLRDRAGVDNLERAFLKVIETPSVAA</sequence>
<gene>
    <name evidence="5" type="ordered locus">MICA_1539</name>
</gene>
<evidence type="ECO:0000313" key="6">
    <source>
        <dbReference type="Proteomes" id="UP000009286"/>
    </source>
</evidence>
<evidence type="ECO:0000256" key="1">
    <source>
        <dbReference type="ARBA" id="ARBA00022448"/>
    </source>
</evidence>
<dbReference type="EMBL" id="CP002382">
    <property type="protein sequence ID" value="AEP09857.1"/>
    <property type="molecule type" value="Genomic_DNA"/>
</dbReference>
<dbReference type="HOGENOM" id="CLU_000604_1_2_5"/>
<dbReference type="AlphaFoldDB" id="G2KPN8"/>
<evidence type="ECO:0000313" key="5">
    <source>
        <dbReference type="EMBL" id="AEP09857.1"/>
    </source>
</evidence>
<dbReference type="InterPro" id="IPR003593">
    <property type="entry name" value="AAA+_ATPase"/>
</dbReference>
<dbReference type="CDD" id="cd03230">
    <property type="entry name" value="ABC_DR_subfamily_A"/>
    <property type="match status" value="1"/>
</dbReference>
<keyword evidence="2" id="KW-0547">Nucleotide-binding</keyword>
<dbReference type="PANTHER" id="PTHR42939">
    <property type="entry name" value="ABC TRANSPORTER ATP-BINDING PROTEIN ALBC-RELATED"/>
    <property type="match status" value="1"/>
</dbReference>
<evidence type="ECO:0000256" key="2">
    <source>
        <dbReference type="ARBA" id="ARBA00022741"/>
    </source>
</evidence>
<dbReference type="SUPFAM" id="SSF52540">
    <property type="entry name" value="P-loop containing nucleoside triphosphate hydrolases"/>
    <property type="match status" value="1"/>
</dbReference>
<dbReference type="eggNOG" id="COG1131">
    <property type="taxonomic scope" value="Bacteria"/>
</dbReference>
<dbReference type="STRING" id="856793.MICA_1539"/>
<organism evidence="5 6">
    <name type="scientific">Micavibrio aeruginosavorus (strain ARL-13)</name>
    <dbReference type="NCBI Taxonomy" id="856793"/>
    <lineage>
        <taxon>Bacteria</taxon>
        <taxon>Pseudomonadati</taxon>
        <taxon>Bdellovibrionota</taxon>
        <taxon>Bdellovibrionia</taxon>
        <taxon>Bdellovibrionales</taxon>
        <taxon>Pseudobdellovibrionaceae</taxon>
        <taxon>Micavibrio</taxon>
    </lineage>
</organism>
<dbReference type="InterPro" id="IPR027417">
    <property type="entry name" value="P-loop_NTPase"/>
</dbReference>
<accession>G2KPN8</accession>
<name>G2KPN8_MICAA</name>
<proteinExistence type="predicted"/>
<keyword evidence="1" id="KW-0813">Transport</keyword>
<dbReference type="GO" id="GO:0016887">
    <property type="term" value="F:ATP hydrolysis activity"/>
    <property type="evidence" value="ECO:0007669"/>
    <property type="project" value="InterPro"/>
</dbReference>
<dbReference type="SMART" id="SM00382">
    <property type="entry name" value="AAA"/>
    <property type="match status" value="1"/>
</dbReference>
<keyword evidence="3" id="KW-0067">ATP-binding</keyword>
<dbReference type="Proteomes" id="UP000009286">
    <property type="component" value="Chromosome"/>
</dbReference>
<dbReference type="Gene3D" id="3.40.50.300">
    <property type="entry name" value="P-loop containing nucleotide triphosphate hydrolases"/>
    <property type="match status" value="1"/>
</dbReference>
<feature type="domain" description="ABC transporter" evidence="4">
    <location>
        <begin position="1"/>
        <end position="221"/>
    </location>
</feature>
<dbReference type="InterPro" id="IPR003439">
    <property type="entry name" value="ABC_transporter-like_ATP-bd"/>
</dbReference>
<evidence type="ECO:0000256" key="3">
    <source>
        <dbReference type="ARBA" id="ARBA00022840"/>
    </source>
</evidence>
<evidence type="ECO:0000259" key="4">
    <source>
        <dbReference type="PROSITE" id="PS50893"/>
    </source>
</evidence>
<dbReference type="PROSITE" id="PS50893">
    <property type="entry name" value="ABC_TRANSPORTER_2"/>
    <property type="match status" value="1"/>
</dbReference>
<dbReference type="InterPro" id="IPR051782">
    <property type="entry name" value="ABC_Transporter_VariousFunc"/>
</dbReference>
<dbReference type="PANTHER" id="PTHR42939:SF1">
    <property type="entry name" value="ABC TRANSPORTER ATP-BINDING PROTEIN ALBC-RELATED"/>
    <property type="match status" value="1"/>
</dbReference>
<dbReference type="Pfam" id="PF00005">
    <property type="entry name" value="ABC_tran"/>
    <property type="match status" value="1"/>
</dbReference>
<reference evidence="5 6" key="1">
    <citation type="journal article" date="2011" name="BMC Genomics">
        <title>Genomic insights into an obligate epibiotic bacterial predator: Micavibrio aeruginosavorus ARL-13.</title>
        <authorList>
            <person name="Wang Z."/>
            <person name="Kadouri D."/>
            <person name="Wu M."/>
        </authorList>
    </citation>
    <scope>NUCLEOTIDE SEQUENCE [LARGE SCALE GENOMIC DNA]</scope>
    <source>
        <strain evidence="5 6">ARL-13</strain>
    </source>
</reference>
<dbReference type="GO" id="GO:0005524">
    <property type="term" value="F:ATP binding"/>
    <property type="evidence" value="ECO:0007669"/>
    <property type="project" value="UniProtKB-KW"/>
</dbReference>
<keyword evidence="6" id="KW-1185">Reference proteome</keyword>